<dbReference type="EMBL" id="FNFO01000001">
    <property type="protein sequence ID" value="SDJ96669.1"/>
    <property type="molecule type" value="Genomic_DNA"/>
</dbReference>
<dbReference type="Pfam" id="PF13185">
    <property type="entry name" value="GAF_2"/>
    <property type="match status" value="1"/>
</dbReference>
<keyword evidence="1" id="KW-1133">Transmembrane helix</keyword>
<gene>
    <name evidence="3" type="ORF">SAMN05421823_101542</name>
</gene>
<dbReference type="OrthoDB" id="1123380at2"/>
<evidence type="ECO:0000259" key="2">
    <source>
        <dbReference type="Pfam" id="PF13185"/>
    </source>
</evidence>
<accession>A0A1G8Y1E5</accession>
<protein>
    <submittedName>
        <fullName evidence="3">GAF domain-containing protein</fullName>
    </submittedName>
</protein>
<proteinExistence type="predicted"/>
<feature type="domain" description="GAF" evidence="2">
    <location>
        <begin position="138"/>
        <end position="265"/>
    </location>
</feature>
<name>A0A1G8Y1E5_9BACT</name>
<feature type="transmembrane region" description="Helical" evidence="1">
    <location>
        <begin position="50"/>
        <end position="71"/>
    </location>
</feature>
<dbReference type="InterPro" id="IPR029016">
    <property type="entry name" value="GAF-like_dom_sf"/>
</dbReference>
<evidence type="ECO:0000313" key="4">
    <source>
        <dbReference type="Proteomes" id="UP000198510"/>
    </source>
</evidence>
<keyword evidence="1" id="KW-0812">Transmembrane</keyword>
<dbReference type="InterPro" id="IPR003018">
    <property type="entry name" value="GAF"/>
</dbReference>
<dbReference type="Proteomes" id="UP000198510">
    <property type="component" value="Unassembled WGS sequence"/>
</dbReference>
<sequence length="282" mass="31170">MNNRSLFYYVRVASVLAFVVSLVLLSNFLLELPSELSTAAQHPDEFILRLYAYVGATLIFALANILMLVLAGRTTQQNQIVYIEKRQEGSTQEATAEAQTAQVQEDETMHLLDSTQRLIQHLQEVSAQANPLQRPEQLLQGLCKHWEAVQGVFYVADHDSAPSRLHLVAGYAWFHAESRPPVFEWGEGLVGQVARTQEALYVKTLPEGYVTVLSGLGTTKPNALVILPLIAEGKTLGVVELSLFRALKRAEERQLVELGKQLGPLIADLQATALIQQAELAS</sequence>
<dbReference type="AlphaFoldDB" id="A0A1G8Y1E5"/>
<dbReference type="RefSeq" id="WP_089678651.1">
    <property type="nucleotide sequence ID" value="NZ_FNFO01000001.1"/>
</dbReference>
<dbReference type="STRING" id="1075417.SAMN05421823_101542"/>
<dbReference type="Gene3D" id="3.30.450.40">
    <property type="match status" value="1"/>
</dbReference>
<dbReference type="SUPFAM" id="SSF55781">
    <property type="entry name" value="GAF domain-like"/>
    <property type="match status" value="1"/>
</dbReference>
<organism evidence="3 4">
    <name type="scientific">Catalinimonas alkaloidigena</name>
    <dbReference type="NCBI Taxonomy" id="1075417"/>
    <lineage>
        <taxon>Bacteria</taxon>
        <taxon>Pseudomonadati</taxon>
        <taxon>Bacteroidota</taxon>
        <taxon>Cytophagia</taxon>
        <taxon>Cytophagales</taxon>
        <taxon>Catalimonadaceae</taxon>
        <taxon>Catalinimonas</taxon>
    </lineage>
</organism>
<evidence type="ECO:0000256" key="1">
    <source>
        <dbReference type="SAM" id="Phobius"/>
    </source>
</evidence>
<keyword evidence="4" id="KW-1185">Reference proteome</keyword>
<keyword evidence="1" id="KW-0472">Membrane</keyword>
<reference evidence="3 4" key="1">
    <citation type="submission" date="2016-10" db="EMBL/GenBank/DDBJ databases">
        <authorList>
            <person name="de Groot N.N."/>
        </authorList>
    </citation>
    <scope>NUCLEOTIDE SEQUENCE [LARGE SCALE GENOMIC DNA]</scope>
    <source>
        <strain evidence="3 4">DSM 25186</strain>
    </source>
</reference>
<evidence type="ECO:0000313" key="3">
    <source>
        <dbReference type="EMBL" id="SDJ96669.1"/>
    </source>
</evidence>
<feature type="transmembrane region" description="Helical" evidence="1">
    <location>
        <begin position="7"/>
        <end position="30"/>
    </location>
</feature>